<protein>
    <recommendedName>
        <fullName evidence="1">Orc1-like AAA ATPase domain-containing protein</fullName>
    </recommendedName>
</protein>
<sequence>MQNPFNPYQPAEGKLFANRKHEQAWFRRDLIPSLAPDSLGTYNAAILGPWGIGKSSLVHQLRYLTQATSEHSIGMAFMSCTTGFGSMMGFCTALVDAVRNEALRLSGWDQQLQEELAHWSLEIRIPGVTVSRSRSSSPVSTVSAAEFLRTSLLQLWERVFHPRGVAILIVLDDVNLLQMIDGQSLMLLRAIFQDLHLYQARYALVITGPPDLFSEIRDVSEPVTRFFEHLPLSAFTLEDAQDAIRDPLKAIQSPITITDAAVEWLWEKTQGHPYFITYAMHYGYQMAEDAQWTSLGPMQMQAIWPAVLGRLEHGKFSDDWNAATSGEQKTLIAIVQGQHQAINTGLVTRLVRKGLVTKRDRGHYTLYHPMFRDFVLHAAETNR</sequence>
<dbReference type="InterPro" id="IPR041664">
    <property type="entry name" value="AAA_16"/>
</dbReference>
<dbReference type="AlphaFoldDB" id="A0A2T2XFJ1"/>
<name>A0A2T2XFJ1_9FIRM</name>
<dbReference type="Pfam" id="PF13191">
    <property type="entry name" value="AAA_16"/>
    <property type="match status" value="1"/>
</dbReference>
<dbReference type="PANTHER" id="PTHR34301">
    <property type="entry name" value="DNA-BINDING PROTEIN-RELATED"/>
    <property type="match status" value="1"/>
</dbReference>
<proteinExistence type="predicted"/>
<evidence type="ECO:0000313" key="2">
    <source>
        <dbReference type="EMBL" id="PSR33273.1"/>
    </source>
</evidence>
<dbReference type="InterPro" id="IPR027417">
    <property type="entry name" value="P-loop_NTPase"/>
</dbReference>
<dbReference type="EMBL" id="PXYW01000023">
    <property type="protein sequence ID" value="PSR33273.1"/>
    <property type="molecule type" value="Genomic_DNA"/>
</dbReference>
<organism evidence="2 3">
    <name type="scientific">Sulfobacillus benefaciens</name>
    <dbReference type="NCBI Taxonomy" id="453960"/>
    <lineage>
        <taxon>Bacteria</taxon>
        <taxon>Bacillati</taxon>
        <taxon>Bacillota</taxon>
        <taxon>Clostridia</taxon>
        <taxon>Eubacteriales</taxon>
        <taxon>Clostridiales Family XVII. Incertae Sedis</taxon>
        <taxon>Sulfobacillus</taxon>
    </lineage>
</organism>
<reference evidence="2 3" key="1">
    <citation type="journal article" date="2014" name="BMC Genomics">
        <title>Comparison of environmental and isolate Sulfobacillus genomes reveals diverse carbon, sulfur, nitrogen, and hydrogen metabolisms.</title>
        <authorList>
            <person name="Justice N.B."/>
            <person name="Norman A."/>
            <person name="Brown C.T."/>
            <person name="Singh A."/>
            <person name="Thomas B.C."/>
            <person name="Banfield J.F."/>
        </authorList>
    </citation>
    <scope>NUCLEOTIDE SEQUENCE [LARGE SCALE GENOMIC DNA]</scope>
    <source>
        <strain evidence="2">AMDSBA4</strain>
    </source>
</reference>
<dbReference type="Gene3D" id="3.40.50.300">
    <property type="entry name" value="P-loop containing nucleotide triphosphate hydrolases"/>
    <property type="match status" value="1"/>
</dbReference>
<accession>A0A2T2XFJ1</accession>
<dbReference type="PANTHER" id="PTHR34301:SF8">
    <property type="entry name" value="ATPASE DOMAIN-CONTAINING PROTEIN"/>
    <property type="match status" value="1"/>
</dbReference>
<gene>
    <name evidence="2" type="ORF">C7B46_10570</name>
</gene>
<evidence type="ECO:0000313" key="3">
    <source>
        <dbReference type="Proteomes" id="UP000242972"/>
    </source>
</evidence>
<dbReference type="SUPFAM" id="SSF52540">
    <property type="entry name" value="P-loop containing nucleoside triphosphate hydrolases"/>
    <property type="match status" value="1"/>
</dbReference>
<comment type="caution">
    <text evidence="2">The sequence shown here is derived from an EMBL/GenBank/DDBJ whole genome shotgun (WGS) entry which is preliminary data.</text>
</comment>
<dbReference type="Proteomes" id="UP000242972">
    <property type="component" value="Unassembled WGS sequence"/>
</dbReference>
<evidence type="ECO:0000259" key="1">
    <source>
        <dbReference type="Pfam" id="PF13191"/>
    </source>
</evidence>
<feature type="domain" description="Orc1-like AAA ATPase" evidence="1">
    <location>
        <begin position="44"/>
        <end position="197"/>
    </location>
</feature>